<name>A0A1R3RA02_ASPC5</name>
<dbReference type="STRING" id="602072.A0A1R3RA02"/>
<dbReference type="GO" id="GO:0005737">
    <property type="term" value="C:cytoplasm"/>
    <property type="evidence" value="ECO:0007669"/>
    <property type="project" value="TreeGrafter"/>
</dbReference>
<dbReference type="SMART" id="SM00154">
    <property type="entry name" value="ZnF_AN1"/>
    <property type="match status" value="2"/>
</dbReference>
<evidence type="ECO:0000256" key="5">
    <source>
        <dbReference type="SAM" id="MobiDB-lite"/>
    </source>
</evidence>
<dbReference type="Proteomes" id="UP000188318">
    <property type="component" value="Unassembled WGS sequence"/>
</dbReference>
<evidence type="ECO:0000256" key="1">
    <source>
        <dbReference type="ARBA" id="ARBA00022723"/>
    </source>
</evidence>
<keyword evidence="1" id="KW-0479">Metal-binding</keyword>
<dbReference type="OMA" id="RQYCLKH"/>
<evidence type="ECO:0000256" key="4">
    <source>
        <dbReference type="PROSITE-ProRule" id="PRU00449"/>
    </source>
</evidence>
<evidence type="ECO:0000256" key="2">
    <source>
        <dbReference type="ARBA" id="ARBA00022771"/>
    </source>
</evidence>
<dbReference type="Pfam" id="PF01428">
    <property type="entry name" value="zf-AN1"/>
    <property type="match status" value="2"/>
</dbReference>
<reference evidence="8" key="1">
    <citation type="journal article" date="2017" name="Genome Biol.">
        <title>Comparative genomics reveals high biological diversity and specific adaptations in the industrially and medically important fungal genus Aspergillus.</title>
        <authorList>
            <person name="de Vries R.P."/>
            <person name="Riley R."/>
            <person name="Wiebenga A."/>
            <person name="Aguilar-Osorio G."/>
            <person name="Amillis S."/>
            <person name="Uchima C.A."/>
            <person name="Anderluh G."/>
            <person name="Asadollahi M."/>
            <person name="Askin M."/>
            <person name="Barry K."/>
            <person name="Battaglia E."/>
            <person name="Bayram O."/>
            <person name="Benocci T."/>
            <person name="Braus-Stromeyer S.A."/>
            <person name="Caldana C."/>
            <person name="Canovas D."/>
            <person name="Cerqueira G.C."/>
            <person name="Chen F."/>
            <person name="Chen W."/>
            <person name="Choi C."/>
            <person name="Clum A."/>
            <person name="Dos Santos R.A."/>
            <person name="Damasio A.R."/>
            <person name="Diallinas G."/>
            <person name="Emri T."/>
            <person name="Fekete E."/>
            <person name="Flipphi M."/>
            <person name="Freyberg S."/>
            <person name="Gallo A."/>
            <person name="Gournas C."/>
            <person name="Habgood R."/>
            <person name="Hainaut M."/>
            <person name="Harispe M.L."/>
            <person name="Henrissat B."/>
            <person name="Hilden K.S."/>
            <person name="Hope R."/>
            <person name="Hossain A."/>
            <person name="Karabika E."/>
            <person name="Karaffa L."/>
            <person name="Karanyi Z."/>
            <person name="Krasevec N."/>
            <person name="Kuo A."/>
            <person name="Kusch H."/>
            <person name="LaButti K."/>
            <person name="Lagendijk E.L."/>
            <person name="Lapidus A."/>
            <person name="Levasseur A."/>
            <person name="Lindquist E."/>
            <person name="Lipzen A."/>
            <person name="Logrieco A.F."/>
            <person name="MacCabe A."/>
            <person name="Maekelae M.R."/>
            <person name="Malavazi I."/>
            <person name="Melin P."/>
            <person name="Meyer V."/>
            <person name="Mielnichuk N."/>
            <person name="Miskei M."/>
            <person name="Molnar A.P."/>
            <person name="Mule G."/>
            <person name="Ngan C.Y."/>
            <person name="Orejas M."/>
            <person name="Orosz E."/>
            <person name="Ouedraogo J.P."/>
            <person name="Overkamp K.M."/>
            <person name="Park H.-S."/>
            <person name="Perrone G."/>
            <person name="Piumi F."/>
            <person name="Punt P.J."/>
            <person name="Ram A.F."/>
            <person name="Ramon A."/>
            <person name="Rauscher S."/>
            <person name="Record E."/>
            <person name="Riano-Pachon D.M."/>
            <person name="Robert V."/>
            <person name="Roehrig J."/>
            <person name="Ruller R."/>
            <person name="Salamov A."/>
            <person name="Salih N.S."/>
            <person name="Samson R.A."/>
            <person name="Sandor E."/>
            <person name="Sanguinetti M."/>
            <person name="Schuetze T."/>
            <person name="Sepcic K."/>
            <person name="Shelest E."/>
            <person name="Sherlock G."/>
            <person name="Sophianopoulou V."/>
            <person name="Squina F.M."/>
            <person name="Sun H."/>
            <person name="Susca A."/>
            <person name="Todd R.B."/>
            <person name="Tsang A."/>
            <person name="Unkles S.E."/>
            <person name="van de Wiele N."/>
            <person name="van Rossen-Uffink D."/>
            <person name="Oliveira J.V."/>
            <person name="Vesth T.C."/>
            <person name="Visser J."/>
            <person name="Yu J.-H."/>
            <person name="Zhou M."/>
            <person name="Andersen M.R."/>
            <person name="Archer D.B."/>
            <person name="Baker S.E."/>
            <person name="Benoit I."/>
            <person name="Brakhage A.A."/>
            <person name="Braus G.H."/>
            <person name="Fischer R."/>
            <person name="Frisvad J.C."/>
            <person name="Goldman G.H."/>
            <person name="Houbraken J."/>
            <person name="Oakley B."/>
            <person name="Pocsi I."/>
            <person name="Scazzocchio C."/>
            <person name="Seiboth B."/>
            <person name="vanKuyk P.A."/>
            <person name="Wortman J."/>
            <person name="Dyer P.S."/>
            <person name="Grigoriev I.V."/>
        </authorList>
    </citation>
    <scope>NUCLEOTIDE SEQUENCE [LARGE SCALE GENOMIC DNA]</scope>
    <source>
        <strain evidence="8">ITEM 5010</strain>
    </source>
</reference>
<accession>A0A1R3RA02</accession>
<feature type="domain" description="AN1-type" evidence="6">
    <location>
        <begin position="23"/>
        <end position="71"/>
    </location>
</feature>
<dbReference type="EMBL" id="KV907511">
    <property type="protein sequence ID" value="OOF91300.1"/>
    <property type="molecule type" value="Genomic_DNA"/>
</dbReference>
<dbReference type="InterPro" id="IPR035896">
    <property type="entry name" value="AN1-like_Znf"/>
</dbReference>
<dbReference type="InterPro" id="IPR000058">
    <property type="entry name" value="Znf_AN1"/>
</dbReference>
<gene>
    <name evidence="7" type="ORF">ASPCADRAFT_57564</name>
</gene>
<feature type="region of interest" description="Disordered" evidence="5">
    <location>
        <begin position="135"/>
        <end position="154"/>
    </location>
</feature>
<proteinExistence type="predicted"/>
<evidence type="ECO:0000259" key="6">
    <source>
        <dbReference type="PROSITE" id="PS51039"/>
    </source>
</evidence>
<dbReference type="VEuPathDB" id="FungiDB:ASPCADRAFT_57564"/>
<feature type="region of interest" description="Disordered" evidence="5">
    <location>
        <begin position="69"/>
        <end position="89"/>
    </location>
</feature>
<sequence>MSRPGDQEHQNESFTQLPDTDLDSIGRHCQLPYCNQLDFLPFHCSSCKGTFCLDHRSELAHKCPRAGEWARAQNPSPSPSSASSASSQKPTIYNSDQCAEVSCKTLIRTLKDPGVTCPECRRSFCLKHRLREEHDCRPKRGGNNNSGGAAGGTGAETLKSMFAKMRTWGKNATNTASTAAGGAGGGGGGGGRTGGRGMSRVAQVNSMKRSAKGDANVPVDKRVYLAVVGTSEKTTRAASDPPRGEFWYDERWKVGRVLDDAARRLQVENMNNRGGGEEERLRVFHVEGGVFLEFGDTIGEKVKSGDTVVLLRGAGVIL</sequence>
<dbReference type="AlphaFoldDB" id="A0A1R3RA02"/>
<dbReference type="Gene3D" id="4.10.1110.10">
    <property type="entry name" value="AN1-like Zinc finger"/>
    <property type="match status" value="2"/>
</dbReference>
<keyword evidence="2 4" id="KW-0863">Zinc-finger</keyword>
<protein>
    <recommendedName>
        <fullName evidence="6">AN1-type domain-containing protein</fullName>
    </recommendedName>
</protein>
<dbReference type="PANTHER" id="PTHR14677">
    <property type="entry name" value="ARSENITE INDUCUBLE RNA ASSOCIATED PROTEIN AIP-1-RELATED"/>
    <property type="match status" value="1"/>
</dbReference>
<dbReference type="SUPFAM" id="SSF118310">
    <property type="entry name" value="AN1-like Zinc finger"/>
    <property type="match status" value="2"/>
</dbReference>
<keyword evidence="8" id="KW-1185">Reference proteome</keyword>
<evidence type="ECO:0000313" key="8">
    <source>
        <dbReference type="Proteomes" id="UP000188318"/>
    </source>
</evidence>
<feature type="region of interest" description="Disordered" evidence="5">
    <location>
        <begin position="174"/>
        <end position="195"/>
    </location>
</feature>
<feature type="compositionally biased region" description="Gly residues" evidence="5">
    <location>
        <begin position="144"/>
        <end position="154"/>
    </location>
</feature>
<dbReference type="PROSITE" id="PS51039">
    <property type="entry name" value="ZF_AN1"/>
    <property type="match status" value="1"/>
</dbReference>
<dbReference type="InterPro" id="IPR057358">
    <property type="entry name" value="UBL_ZFAND1-like"/>
</dbReference>
<dbReference type="Pfam" id="PF25327">
    <property type="entry name" value="UBL_ZFAND1"/>
    <property type="match status" value="1"/>
</dbReference>
<keyword evidence="3" id="KW-0862">Zinc</keyword>
<dbReference type="PANTHER" id="PTHR14677:SF40">
    <property type="entry name" value="CDC48-ASSOCIATED UBIQUITIN-LIKE_ZINC FINGER PROTEIN 1"/>
    <property type="match status" value="1"/>
</dbReference>
<feature type="compositionally biased region" description="Gly residues" evidence="5">
    <location>
        <begin position="181"/>
        <end position="195"/>
    </location>
</feature>
<organism evidence="7 8">
    <name type="scientific">Aspergillus carbonarius (strain ITEM 5010)</name>
    <dbReference type="NCBI Taxonomy" id="602072"/>
    <lineage>
        <taxon>Eukaryota</taxon>
        <taxon>Fungi</taxon>
        <taxon>Dikarya</taxon>
        <taxon>Ascomycota</taxon>
        <taxon>Pezizomycotina</taxon>
        <taxon>Eurotiomycetes</taxon>
        <taxon>Eurotiomycetidae</taxon>
        <taxon>Eurotiales</taxon>
        <taxon>Aspergillaceae</taxon>
        <taxon>Aspergillus</taxon>
        <taxon>Aspergillus subgen. Circumdati</taxon>
    </lineage>
</organism>
<evidence type="ECO:0000313" key="7">
    <source>
        <dbReference type="EMBL" id="OOF91300.1"/>
    </source>
</evidence>
<dbReference type="OrthoDB" id="766at2759"/>
<evidence type="ECO:0000256" key="3">
    <source>
        <dbReference type="ARBA" id="ARBA00022833"/>
    </source>
</evidence>
<dbReference type="GO" id="GO:0008270">
    <property type="term" value="F:zinc ion binding"/>
    <property type="evidence" value="ECO:0007669"/>
    <property type="project" value="UniProtKB-KW"/>
</dbReference>